<protein>
    <submittedName>
        <fullName evidence="15">p450 domain containing protein</fullName>
    </submittedName>
</protein>
<evidence type="ECO:0000256" key="7">
    <source>
        <dbReference type="ARBA" id="ARBA00022824"/>
    </source>
</evidence>
<dbReference type="AlphaFoldDB" id="A0A482WAR4"/>
<sequence>MWPPGFQTDRRCTKNYVIEPIKPKEKVVFVEKGSSVLVPIIGLHRDPQYYQEPHRFDPERFSDENKPKIVPGTYLPFGIGPRNCIGSRFALLEIKTLFFHLMSKFILVPVDETEIPLKISPKRSVVHEPSWPIIGNMGSSLLRKKHMMDIIMDLYKKYPNERYVGYMQFTRPLLLLRDLDLIKQIGVKDFDHFHDHFSFANTDKDPLLSKSLISLSGENWRQMRATLSPAFTSSKMKNMYQLIADCAENFAGHFKGKERVAVEMKDIFSRFATDVIATTAFGIKIDSLDQPNNNFFKMGGRLGKFGVVVFLKIVIMHLSSTLSNLLGIQLFPKDVTNFFRTIIKDSIAKRENEGIVRQDLIHLLMEARKGQLKHETAKDAEDEGFATVEESHIGKNNTQMNLTDEHIVAQAMLFFFAGFDTASTTSAFMAHELAVNPDIHKKLQEEIDAVNQKYQTKVPYEALLSMKYLDQVICETLRLWPPGFQTDRVCTKDYQILPKNLKEKTVLIEKGVSVLIPVMALHRDPQYYPEPDRFDPDRFSDENKSKILPGTYLPFGIGPRNCIGSRFAILEIKTLFFHLLSKFDIVAINDTQIPLEISPKKIVLAPEKGFKL</sequence>
<dbReference type="FunFam" id="1.10.630.10:FF:000042">
    <property type="entry name" value="Cytochrome P450"/>
    <property type="match status" value="1"/>
</dbReference>
<dbReference type="CDD" id="cd11056">
    <property type="entry name" value="CYP6-like"/>
    <property type="match status" value="1"/>
</dbReference>
<evidence type="ECO:0000313" key="15">
    <source>
        <dbReference type="EMBL" id="RZC41759.1"/>
    </source>
</evidence>
<evidence type="ECO:0000256" key="8">
    <source>
        <dbReference type="ARBA" id="ARBA00022848"/>
    </source>
</evidence>
<evidence type="ECO:0000256" key="4">
    <source>
        <dbReference type="ARBA" id="ARBA00010617"/>
    </source>
</evidence>
<feature type="non-terminal residue" evidence="15">
    <location>
        <position position="612"/>
    </location>
</feature>
<dbReference type="InterPro" id="IPR017972">
    <property type="entry name" value="Cyt_P450_CS"/>
</dbReference>
<feature type="binding site" description="axial binding residue" evidence="13">
    <location>
        <position position="562"/>
    </location>
    <ligand>
        <name>heme</name>
        <dbReference type="ChEBI" id="CHEBI:30413"/>
    </ligand>
    <ligandPart>
        <name>Fe</name>
        <dbReference type="ChEBI" id="CHEBI:18248"/>
    </ligandPart>
</feature>
<comment type="similarity">
    <text evidence="4 14">Belongs to the cytochrome P450 family.</text>
</comment>
<dbReference type="InterPro" id="IPR050476">
    <property type="entry name" value="Insect_CytP450_Detox"/>
</dbReference>
<dbReference type="GO" id="GO:0005506">
    <property type="term" value="F:iron ion binding"/>
    <property type="evidence" value="ECO:0007669"/>
    <property type="project" value="InterPro"/>
</dbReference>
<dbReference type="InterPro" id="IPR036396">
    <property type="entry name" value="Cyt_P450_sf"/>
</dbReference>
<evidence type="ECO:0000256" key="3">
    <source>
        <dbReference type="ARBA" id="ARBA00004406"/>
    </source>
</evidence>
<dbReference type="Pfam" id="PF00067">
    <property type="entry name" value="p450"/>
    <property type="match status" value="2"/>
</dbReference>
<dbReference type="STRING" id="1661398.A0A482WAR4"/>
<keyword evidence="12" id="KW-0472">Membrane</keyword>
<comment type="caution">
    <text evidence="15">The sequence shown here is derived from an EMBL/GenBank/DDBJ whole genome shotgun (WGS) entry which is preliminary data.</text>
</comment>
<evidence type="ECO:0000256" key="12">
    <source>
        <dbReference type="ARBA" id="ARBA00023136"/>
    </source>
</evidence>
<dbReference type="Gene3D" id="1.10.630.10">
    <property type="entry name" value="Cytochrome P450"/>
    <property type="match status" value="2"/>
</dbReference>
<dbReference type="InterPro" id="IPR002401">
    <property type="entry name" value="Cyt_P450_E_grp-I"/>
</dbReference>
<proteinExistence type="inferred from homology"/>
<dbReference type="PRINTS" id="PR00463">
    <property type="entry name" value="EP450I"/>
</dbReference>
<dbReference type="SUPFAM" id="SSF48264">
    <property type="entry name" value="Cytochrome P450"/>
    <property type="match status" value="2"/>
</dbReference>
<reference evidence="15 16" key="1">
    <citation type="submission" date="2017-03" db="EMBL/GenBank/DDBJ databases">
        <title>Genome of the blue death feigning beetle - Asbolus verrucosus.</title>
        <authorList>
            <person name="Rider S.D."/>
        </authorList>
    </citation>
    <scope>NUCLEOTIDE SEQUENCE [LARGE SCALE GENOMIC DNA]</scope>
    <source>
        <strain evidence="15">Butters</strain>
        <tissue evidence="15">Head and leg muscle</tissue>
    </source>
</reference>
<dbReference type="GO" id="GO:0020037">
    <property type="term" value="F:heme binding"/>
    <property type="evidence" value="ECO:0007669"/>
    <property type="project" value="InterPro"/>
</dbReference>
<evidence type="ECO:0000256" key="10">
    <source>
        <dbReference type="ARBA" id="ARBA00023004"/>
    </source>
</evidence>
<gene>
    <name evidence="15" type="ORF">BDFB_006627</name>
</gene>
<dbReference type="GO" id="GO:0004497">
    <property type="term" value="F:monooxygenase activity"/>
    <property type="evidence" value="ECO:0007669"/>
    <property type="project" value="UniProtKB-KW"/>
</dbReference>
<evidence type="ECO:0000256" key="13">
    <source>
        <dbReference type="PIRSR" id="PIRSR602401-1"/>
    </source>
</evidence>
<evidence type="ECO:0000256" key="6">
    <source>
        <dbReference type="ARBA" id="ARBA00022723"/>
    </source>
</evidence>
<dbReference type="PROSITE" id="PS00086">
    <property type="entry name" value="CYTOCHROME_P450"/>
    <property type="match status" value="2"/>
</dbReference>
<keyword evidence="7" id="KW-0256">Endoplasmic reticulum</keyword>
<keyword evidence="9 14" id="KW-0560">Oxidoreductase</keyword>
<comment type="cofactor">
    <cofactor evidence="1 13">
        <name>heme</name>
        <dbReference type="ChEBI" id="CHEBI:30413"/>
    </cofactor>
</comment>
<dbReference type="InterPro" id="IPR001128">
    <property type="entry name" value="Cyt_P450"/>
</dbReference>
<dbReference type="GO" id="GO:0016705">
    <property type="term" value="F:oxidoreductase activity, acting on paired donors, with incorporation or reduction of molecular oxygen"/>
    <property type="evidence" value="ECO:0007669"/>
    <property type="project" value="InterPro"/>
</dbReference>
<keyword evidence="8" id="KW-0492">Microsome</keyword>
<keyword evidence="11 14" id="KW-0503">Monooxygenase</keyword>
<evidence type="ECO:0000256" key="11">
    <source>
        <dbReference type="ARBA" id="ARBA00023033"/>
    </source>
</evidence>
<dbReference type="OrthoDB" id="2789670at2759"/>
<dbReference type="EMBL" id="QDEB01014312">
    <property type="protein sequence ID" value="RZC41759.1"/>
    <property type="molecule type" value="Genomic_DNA"/>
</dbReference>
<evidence type="ECO:0000256" key="5">
    <source>
        <dbReference type="ARBA" id="ARBA00022617"/>
    </source>
</evidence>
<evidence type="ECO:0000256" key="14">
    <source>
        <dbReference type="RuleBase" id="RU000461"/>
    </source>
</evidence>
<keyword evidence="16" id="KW-1185">Reference proteome</keyword>
<accession>A0A482WAR4</accession>
<name>A0A482WAR4_ASBVE</name>
<evidence type="ECO:0000256" key="9">
    <source>
        <dbReference type="ARBA" id="ARBA00023002"/>
    </source>
</evidence>
<dbReference type="PRINTS" id="PR00385">
    <property type="entry name" value="P450"/>
</dbReference>
<dbReference type="GO" id="GO:0005789">
    <property type="term" value="C:endoplasmic reticulum membrane"/>
    <property type="evidence" value="ECO:0007669"/>
    <property type="project" value="UniProtKB-SubCell"/>
</dbReference>
<organism evidence="15 16">
    <name type="scientific">Asbolus verrucosus</name>
    <name type="common">Desert ironclad beetle</name>
    <dbReference type="NCBI Taxonomy" id="1661398"/>
    <lineage>
        <taxon>Eukaryota</taxon>
        <taxon>Metazoa</taxon>
        <taxon>Ecdysozoa</taxon>
        <taxon>Arthropoda</taxon>
        <taxon>Hexapoda</taxon>
        <taxon>Insecta</taxon>
        <taxon>Pterygota</taxon>
        <taxon>Neoptera</taxon>
        <taxon>Endopterygota</taxon>
        <taxon>Coleoptera</taxon>
        <taxon>Polyphaga</taxon>
        <taxon>Cucujiformia</taxon>
        <taxon>Tenebrionidae</taxon>
        <taxon>Pimeliinae</taxon>
        <taxon>Asbolus</taxon>
    </lineage>
</organism>
<keyword evidence="5 13" id="KW-0349">Heme</keyword>
<evidence type="ECO:0000256" key="1">
    <source>
        <dbReference type="ARBA" id="ARBA00001971"/>
    </source>
</evidence>
<dbReference type="PANTHER" id="PTHR24292">
    <property type="entry name" value="CYTOCHROME P450"/>
    <property type="match status" value="1"/>
</dbReference>
<keyword evidence="10 13" id="KW-0408">Iron</keyword>
<dbReference type="Proteomes" id="UP000292052">
    <property type="component" value="Unassembled WGS sequence"/>
</dbReference>
<dbReference type="PANTHER" id="PTHR24292:SF54">
    <property type="entry name" value="CYP9F3-RELATED"/>
    <property type="match status" value="1"/>
</dbReference>
<evidence type="ECO:0000313" key="16">
    <source>
        <dbReference type="Proteomes" id="UP000292052"/>
    </source>
</evidence>
<evidence type="ECO:0000256" key="2">
    <source>
        <dbReference type="ARBA" id="ARBA00004174"/>
    </source>
</evidence>
<keyword evidence="6 13" id="KW-0479">Metal-binding</keyword>
<comment type="subcellular location">
    <subcellularLocation>
        <location evidence="3">Endoplasmic reticulum membrane</location>
        <topology evidence="3">Peripheral membrane protein</topology>
    </subcellularLocation>
    <subcellularLocation>
        <location evidence="2">Microsome membrane</location>
        <topology evidence="2">Peripheral membrane protein</topology>
    </subcellularLocation>
</comment>